<keyword evidence="4" id="KW-0597">Phosphoprotein</keyword>
<dbReference type="EC" id="2.7.13.3" evidence="3"/>
<dbReference type="PRINTS" id="PR00344">
    <property type="entry name" value="BCTRLSENSOR"/>
</dbReference>
<evidence type="ECO:0000313" key="12">
    <source>
        <dbReference type="Proteomes" id="UP000051236"/>
    </source>
</evidence>
<keyword evidence="9" id="KW-0472">Membrane</keyword>
<feature type="domain" description="Histidine kinase" evidence="10">
    <location>
        <begin position="215"/>
        <end position="432"/>
    </location>
</feature>
<dbReference type="RefSeq" id="WP_035455549.1">
    <property type="nucleotide sequence ID" value="NZ_AZGA01000048.1"/>
</dbReference>
<evidence type="ECO:0000256" key="9">
    <source>
        <dbReference type="SAM" id="Phobius"/>
    </source>
</evidence>
<reference evidence="11 12" key="1">
    <citation type="journal article" date="2015" name="Genome Announc.">
        <title>Expanding the biotechnology potential of lactobacilli through comparative genomics of 213 strains and associated genera.</title>
        <authorList>
            <person name="Sun Z."/>
            <person name="Harris H.M."/>
            <person name="McCann A."/>
            <person name="Guo C."/>
            <person name="Argimon S."/>
            <person name="Zhang W."/>
            <person name="Yang X."/>
            <person name="Jeffery I.B."/>
            <person name="Cooney J.C."/>
            <person name="Kagawa T.F."/>
            <person name="Liu W."/>
            <person name="Song Y."/>
            <person name="Salvetti E."/>
            <person name="Wrobel A."/>
            <person name="Rasinkangas P."/>
            <person name="Parkhill J."/>
            <person name="Rea M.C."/>
            <person name="O'Sullivan O."/>
            <person name="Ritari J."/>
            <person name="Douillard F.P."/>
            <person name="Paul Ross R."/>
            <person name="Yang R."/>
            <person name="Briner A.E."/>
            <person name="Felis G.E."/>
            <person name="de Vos W.M."/>
            <person name="Barrangou R."/>
            <person name="Klaenhammer T.R."/>
            <person name="Caufield P.W."/>
            <person name="Cui Y."/>
            <person name="Zhang H."/>
            <person name="O'Toole P.W."/>
        </authorList>
    </citation>
    <scope>NUCLEOTIDE SEQUENCE [LARGE SCALE GENOMIC DNA]</scope>
    <source>
        <strain evidence="11 12">DSM 18527</strain>
    </source>
</reference>
<keyword evidence="9" id="KW-0812">Transmembrane</keyword>
<dbReference type="Pfam" id="PF02518">
    <property type="entry name" value="HATPase_c"/>
    <property type="match status" value="1"/>
</dbReference>
<evidence type="ECO:0000256" key="1">
    <source>
        <dbReference type="ARBA" id="ARBA00000085"/>
    </source>
</evidence>
<evidence type="ECO:0000256" key="4">
    <source>
        <dbReference type="ARBA" id="ARBA00022553"/>
    </source>
</evidence>
<dbReference type="InterPro" id="IPR003594">
    <property type="entry name" value="HATPase_dom"/>
</dbReference>
<evidence type="ECO:0000256" key="7">
    <source>
        <dbReference type="ARBA" id="ARBA00023012"/>
    </source>
</evidence>
<dbReference type="CDD" id="cd00082">
    <property type="entry name" value="HisKA"/>
    <property type="match status" value="1"/>
</dbReference>
<evidence type="ECO:0000256" key="8">
    <source>
        <dbReference type="SAM" id="MobiDB-lite"/>
    </source>
</evidence>
<dbReference type="FunFam" id="3.30.565.10:FF:000006">
    <property type="entry name" value="Sensor histidine kinase WalK"/>
    <property type="match status" value="1"/>
</dbReference>
<dbReference type="PANTHER" id="PTHR45453">
    <property type="entry name" value="PHOSPHATE REGULON SENSOR PROTEIN PHOR"/>
    <property type="match status" value="1"/>
</dbReference>
<organism evidence="11 12">
    <name type="scientific">Agrilactobacillus composti DSM 18527 = JCM 14202</name>
    <dbReference type="NCBI Taxonomy" id="1423734"/>
    <lineage>
        <taxon>Bacteria</taxon>
        <taxon>Bacillati</taxon>
        <taxon>Bacillota</taxon>
        <taxon>Bacilli</taxon>
        <taxon>Lactobacillales</taxon>
        <taxon>Lactobacillaceae</taxon>
        <taxon>Agrilactobacillus</taxon>
    </lineage>
</organism>
<dbReference type="PATRIC" id="fig|1423734.3.peg.2791"/>
<accession>A0A0R1Y2I1</accession>
<dbReference type="InterPro" id="IPR036097">
    <property type="entry name" value="HisK_dim/P_sf"/>
</dbReference>
<keyword evidence="6 11" id="KW-0418">Kinase</keyword>
<feature type="region of interest" description="Disordered" evidence="8">
    <location>
        <begin position="59"/>
        <end position="78"/>
    </location>
</feature>
<dbReference type="SMART" id="SM00388">
    <property type="entry name" value="HisKA"/>
    <property type="match status" value="1"/>
</dbReference>
<dbReference type="PANTHER" id="PTHR45453:SF1">
    <property type="entry name" value="PHOSPHATE REGULON SENSOR PROTEIN PHOR"/>
    <property type="match status" value="1"/>
</dbReference>
<dbReference type="Pfam" id="PF00512">
    <property type="entry name" value="HisKA"/>
    <property type="match status" value="1"/>
</dbReference>
<dbReference type="STRING" id="1423734.FC83_GL002746"/>
<dbReference type="GO" id="GO:0000155">
    <property type="term" value="F:phosphorelay sensor kinase activity"/>
    <property type="evidence" value="ECO:0007669"/>
    <property type="project" value="InterPro"/>
</dbReference>
<name>A0A0R1Y2I1_9LACO</name>
<dbReference type="EMBL" id="AZGA01000048">
    <property type="protein sequence ID" value="KRM33564.1"/>
    <property type="molecule type" value="Genomic_DNA"/>
</dbReference>
<keyword evidence="5" id="KW-0808">Transferase</keyword>
<evidence type="ECO:0000259" key="10">
    <source>
        <dbReference type="PROSITE" id="PS50109"/>
    </source>
</evidence>
<evidence type="ECO:0000256" key="3">
    <source>
        <dbReference type="ARBA" id="ARBA00012438"/>
    </source>
</evidence>
<dbReference type="InterPro" id="IPR005467">
    <property type="entry name" value="His_kinase_dom"/>
</dbReference>
<dbReference type="GO" id="GO:0004721">
    <property type="term" value="F:phosphoprotein phosphatase activity"/>
    <property type="evidence" value="ECO:0007669"/>
    <property type="project" value="TreeGrafter"/>
</dbReference>
<gene>
    <name evidence="11" type="ORF">FC83_GL002746</name>
</gene>
<protein>
    <recommendedName>
        <fullName evidence="3">histidine kinase</fullName>
        <ecNumber evidence="3">2.7.13.3</ecNumber>
    </recommendedName>
</protein>
<feature type="transmembrane region" description="Helical" evidence="9">
    <location>
        <begin position="171"/>
        <end position="194"/>
    </location>
</feature>
<keyword evidence="7" id="KW-0902">Two-component regulatory system</keyword>
<dbReference type="SUPFAM" id="SSF47384">
    <property type="entry name" value="Homodimeric domain of signal transducing histidine kinase"/>
    <property type="match status" value="1"/>
</dbReference>
<evidence type="ECO:0000256" key="2">
    <source>
        <dbReference type="ARBA" id="ARBA00004370"/>
    </source>
</evidence>
<dbReference type="InterPro" id="IPR004358">
    <property type="entry name" value="Sig_transdc_His_kin-like_C"/>
</dbReference>
<dbReference type="InterPro" id="IPR036890">
    <property type="entry name" value="HATPase_C_sf"/>
</dbReference>
<evidence type="ECO:0000256" key="6">
    <source>
        <dbReference type="ARBA" id="ARBA00022777"/>
    </source>
</evidence>
<dbReference type="InterPro" id="IPR003661">
    <property type="entry name" value="HisK_dim/P_dom"/>
</dbReference>
<dbReference type="GO" id="GO:0005886">
    <property type="term" value="C:plasma membrane"/>
    <property type="evidence" value="ECO:0007669"/>
    <property type="project" value="TreeGrafter"/>
</dbReference>
<dbReference type="GO" id="GO:0016036">
    <property type="term" value="P:cellular response to phosphate starvation"/>
    <property type="evidence" value="ECO:0007669"/>
    <property type="project" value="TreeGrafter"/>
</dbReference>
<feature type="transmembrane region" description="Helical" evidence="9">
    <location>
        <begin position="12"/>
        <end position="37"/>
    </location>
</feature>
<dbReference type="SUPFAM" id="SSF55874">
    <property type="entry name" value="ATPase domain of HSP90 chaperone/DNA topoisomerase II/histidine kinase"/>
    <property type="match status" value="1"/>
</dbReference>
<comment type="catalytic activity">
    <reaction evidence="1">
        <text>ATP + protein L-histidine = ADP + protein N-phospho-L-histidine.</text>
        <dbReference type="EC" id="2.7.13.3"/>
    </reaction>
</comment>
<dbReference type="Proteomes" id="UP000051236">
    <property type="component" value="Unassembled WGS sequence"/>
</dbReference>
<keyword evidence="9" id="KW-1133">Transmembrane helix</keyword>
<dbReference type="InterPro" id="IPR050351">
    <property type="entry name" value="BphY/WalK/GraS-like"/>
</dbReference>
<dbReference type="AlphaFoldDB" id="A0A0R1Y2I1"/>
<comment type="subcellular location">
    <subcellularLocation>
        <location evidence="2">Membrane</location>
    </subcellularLocation>
</comment>
<sequence>MKTNSPAKKQRLLLFISELVSFTVIFLILGLVIFYLFRSNVYRNIDTTLDQEEAMVLHPPNKTEPLQPLPQNRRRQPPMLASQPFKSIQLTYNAQGKIVNDHNLGQRNYEYLKNLKLNKHQVDQKQTLQTNGGTFRTLLVQLPKNSDRYAEAGRYVLILQNIDGELQSVNAFVKALVITIAIFWLLALGFSYGLSYWSMQPILKAWQRQREFTADAAHELRAPLAVIQSQQEYLLTKPDKNVLEVADEIAETLNEIKRLQTLTDNLLLLARTDAEQLAIQQQPITEMTWLETLCKTYQEIATSQQKSFTYDIQTQVDLNIDVKMIKQLVIILLNNALQYTQTHESIWLTAEHYDNYFRIEVADSGLDIADSDKPLIFQRFYRADAARNKYTGGNGLGLTIARWIVKQHRGSIKVRNIHPKGASFVISLPWGNTNRPKR</sequence>
<comment type="caution">
    <text evidence="11">The sequence shown here is derived from an EMBL/GenBank/DDBJ whole genome shotgun (WGS) entry which is preliminary data.</text>
</comment>
<dbReference type="SMART" id="SM00387">
    <property type="entry name" value="HATPase_c"/>
    <property type="match status" value="1"/>
</dbReference>
<evidence type="ECO:0000313" key="11">
    <source>
        <dbReference type="EMBL" id="KRM33564.1"/>
    </source>
</evidence>
<evidence type="ECO:0000256" key="5">
    <source>
        <dbReference type="ARBA" id="ARBA00022679"/>
    </source>
</evidence>
<dbReference type="eggNOG" id="COG5002">
    <property type="taxonomic scope" value="Bacteria"/>
</dbReference>
<dbReference type="Gene3D" id="1.10.287.130">
    <property type="match status" value="1"/>
</dbReference>
<keyword evidence="12" id="KW-1185">Reference proteome</keyword>
<dbReference type="PROSITE" id="PS50109">
    <property type="entry name" value="HIS_KIN"/>
    <property type="match status" value="1"/>
</dbReference>
<proteinExistence type="predicted"/>
<dbReference type="Gene3D" id="3.30.565.10">
    <property type="entry name" value="Histidine kinase-like ATPase, C-terminal domain"/>
    <property type="match status" value="1"/>
</dbReference>